<evidence type="ECO:0000256" key="13">
    <source>
        <dbReference type="SAM" id="Phobius"/>
    </source>
</evidence>
<dbReference type="GO" id="GO:0016887">
    <property type="term" value="F:ATP hydrolysis activity"/>
    <property type="evidence" value="ECO:0007669"/>
    <property type="project" value="InterPro"/>
</dbReference>
<feature type="transmembrane region" description="Helical" evidence="13">
    <location>
        <begin position="16"/>
        <end position="35"/>
    </location>
</feature>
<evidence type="ECO:0000256" key="10">
    <source>
        <dbReference type="ARBA" id="ARBA00035694"/>
    </source>
</evidence>
<keyword evidence="4" id="KW-0479">Metal-binding</keyword>
<dbReference type="PANTHER" id="PTHR23074">
    <property type="entry name" value="AAA DOMAIN-CONTAINING"/>
    <property type="match status" value="1"/>
</dbReference>
<dbReference type="InterPro" id="IPR003593">
    <property type="entry name" value="AAA+_ATPase"/>
</dbReference>
<evidence type="ECO:0000256" key="3">
    <source>
        <dbReference type="ARBA" id="ARBA00006914"/>
    </source>
</evidence>
<proteinExistence type="inferred from homology"/>
<dbReference type="GO" id="GO:0031114">
    <property type="term" value="P:regulation of microtubule depolymerization"/>
    <property type="evidence" value="ECO:0007669"/>
    <property type="project" value="UniProtKB-ARBA"/>
</dbReference>
<keyword evidence="8" id="KW-0460">Magnesium</keyword>
<dbReference type="Proteomes" id="UP000215335">
    <property type="component" value="Unassembled WGS sequence"/>
</dbReference>
<feature type="compositionally biased region" description="Basic and acidic residues" evidence="12">
    <location>
        <begin position="221"/>
        <end position="235"/>
    </location>
</feature>
<dbReference type="InterPro" id="IPR015415">
    <property type="entry name" value="Spast_Vps4_C"/>
</dbReference>
<dbReference type="CDD" id="cd19525">
    <property type="entry name" value="RecA-like_Figl-1"/>
    <property type="match status" value="1"/>
</dbReference>
<organism evidence="15 16">
    <name type="scientific">Trichomalopsis sarcophagae</name>
    <dbReference type="NCBI Taxonomy" id="543379"/>
    <lineage>
        <taxon>Eukaryota</taxon>
        <taxon>Metazoa</taxon>
        <taxon>Ecdysozoa</taxon>
        <taxon>Arthropoda</taxon>
        <taxon>Hexapoda</taxon>
        <taxon>Insecta</taxon>
        <taxon>Pterygota</taxon>
        <taxon>Neoptera</taxon>
        <taxon>Endopterygota</taxon>
        <taxon>Hymenoptera</taxon>
        <taxon>Apocrita</taxon>
        <taxon>Proctotrupomorpha</taxon>
        <taxon>Chalcidoidea</taxon>
        <taxon>Pteromalidae</taxon>
        <taxon>Pteromalinae</taxon>
        <taxon>Trichomalopsis</taxon>
    </lineage>
</organism>
<dbReference type="Gene3D" id="3.40.50.300">
    <property type="entry name" value="P-loop containing nucleotide triphosphate hydrolases"/>
    <property type="match status" value="1"/>
</dbReference>
<comment type="catalytic activity">
    <reaction evidence="11">
        <text>ATP + H2O = ADP + phosphate + H(+)</text>
        <dbReference type="Rhea" id="RHEA:13065"/>
        <dbReference type="ChEBI" id="CHEBI:15377"/>
        <dbReference type="ChEBI" id="CHEBI:15378"/>
        <dbReference type="ChEBI" id="CHEBI:30616"/>
        <dbReference type="ChEBI" id="CHEBI:43474"/>
        <dbReference type="ChEBI" id="CHEBI:456216"/>
    </reaction>
</comment>
<dbReference type="InterPro" id="IPR003960">
    <property type="entry name" value="ATPase_AAA_CS"/>
</dbReference>
<dbReference type="InterPro" id="IPR027417">
    <property type="entry name" value="P-loop_NTPase"/>
</dbReference>
<dbReference type="SUPFAM" id="SSF52540">
    <property type="entry name" value="P-loop containing nucleoside triphosphate hydrolases"/>
    <property type="match status" value="1"/>
</dbReference>
<evidence type="ECO:0000256" key="8">
    <source>
        <dbReference type="ARBA" id="ARBA00022842"/>
    </source>
</evidence>
<dbReference type="OrthoDB" id="10251136at2759"/>
<dbReference type="GO" id="GO:0046872">
    <property type="term" value="F:metal ion binding"/>
    <property type="evidence" value="ECO:0007669"/>
    <property type="project" value="UniProtKB-KW"/>
</dbReference>
<dbReference type="GO" id="GO:0005524">
    <property type="term" value="F:ATP binding"/>
    <property type="evidence" value="ECO:0007669"/>
    <property type="project" value="UniProtKB-KW"/>
</dbReference>
<keyword evidence="16" id="KW-1185">Reference proteome</keyword>
<evidence type="ECO:0000313" key="16">
    <source>
        <dbReference type="Proteomes" id="UP000215335"/>
    </source>
</evidence>
<dbReference type="SMART" id="SM00382">
    <property type="entry name" value="AAA"/>
    <property type="match status" value="1"/>
</dbReference>
<dbReference type="InterPro" id="IPR003959">
    <property type="entry name" value="ATPase_AAA_core"/>
</dbReference>
<dbReference type="GO" id="GO:0000070">
    <property type="term" value="P:mitotic sister chromatid segregation"/>
    <property type="evidence" value="ECO:0007669"/>
    <property type="project" value="UniProtKB-ARBA"/>
</dbReference>
<feature type="domain" description="AAA+ ATPase" evidence="14">
    <location>
        <begin position="498"/>
        <end position="634"/>
    </location>
</feature>
<evidence type="ECO:0000256" key="4">
    <source>
        <dbReference type="ARBA" id="ARBA00022723"/>
    </source>
</evidence>
<dbReference type="STRING" id="543379.A0A232F7B2"/>
<evidence type="ECO:0000256" key="11">
    <source>
        <dbReference type="ARBA" id="ARBA00049360"/>
    </source>
</evidence>
<reference evidence="15 16" key="1">
    <citation type="journal article" date="2017" name="Curr. Biol.">
        <title>The Evolution of Venom by Co-option of Single-Copy Genes.</title>
        <authorList>
            <person name="Martinson E.O."/>
            <person name="Mrinalini"/>
            <person name="Kelkar Y.D."/>
            <person name="Chang C.H."/>
            <person name="Werren J.H."/>
        </authorList>
    </citation>
    <scope>NUCLEOTIDE SEQUENCE [LARGE SCALE GENOMIC DNA]</scope>
    <source>
        <strain evidence="15 16">Alberta</strain>
        <tissue evidence="15">Whole body</tissue>
    </source>
</reference>
<dbReference type="AlphaFoldDB" id="A0A232F7B2"/>
<feature type="region of interest" description="Disordered" evidence="12">
    <location>
        <begin position="271"/>
        <end position="367"/>
    </location>
</feature>
<comment type="caution">
    <text evidence="15">The sequence shown here is derived from an EMBL/GenBank/DDBJ whole genome shotgun (WGS) entry which is preliminary data.</text>
</comment>
<dbReference type="PROSITE" id="PS00674">
    <property type="entry name" value="AAA"/>
    <property type="match status" value="1"/>
</dbReference>
<keyword evidence="9" id="KW-0539">Nucleus</keyword>
<gene>
    <name evidence="15" type="ORF">TSAR_003129</name>
</gene>
<dbReference type="Gene3D" id="1.10.8.60">
    <property type="match status" value="1"/>
</dbReference>
<dbReference type="InterPro" id="IPR050304">
    <property type="entry name" value="MT-severing_AAA_ATPase"/>
</dbReference>
<accession>A0A232F7B2</accession>
<dbReference type="PANTHER" id="PTHR23074:SF17">
    <property type="entry name" value="FIDGETIN-LIKE PROTEIN 1"/>
    <property type="match status" value="1"/>
</dbReference>
<comment type="subcellular location">
    <subcellularLocation>
        <location evidence="2">Nucleus</location>
    </subcellularLocation>
</comment>
<dbReference type="Pfam" id="PF09336">
    <property type="entry name" value="Vps4_C"/>
    <property type="match status" value="1"/>
</dbReference>
<dbReference type="InterPro" id="IPR041569">
    <property type="entry name" value="AAA_lid_3"/>
</dbReference>
<feature type="region of interest" description="Disordered" evidence="12">
    <location>
        <begin position="221"/>
        <end position="251"/>
    </location>
</feature>
<evidence type="ECO:0000313" key="15">
    <source>
        <dbReference type="EMBL" id="OXU26339.1"/>
    </source>
</evidence>
<dbReference type="GO" id="GO:0005813">
    <property type="term" value="C:centrosome"/>
    <property type="evidence" value="ECO:0007669"/>
    <property type="project" value="UniProtKB-ARBA"/>
</dbReference>
<dbReference type="InterPro" id="IPR047858">
    <property type="entry name" value="FIGNL1_ATPase"/>
</dbReference>
<dbReference type="Pfam" id="PF17862">
    <property type="entry name" value="AAA_lid_3"/>
    <property type="match status" value="1"/>
</dbReference>
<keyword evidence="6" id="KW-0378">Hydrolase</keyword>
<evidence type="ECO:0000256" key="7">
    <source>
        <dbReference type="ARBA" id="ARBA00022840"/>
    </source>
</evidence>
<feature type="compositionally biased region" description="Low complexity" evidence="12">
    <location>
        <begin position="384"/>
        <end position="403"/>
    </location>
</feature>
<evidence type="ECO:0000256" key="5">
    <source>
        <dbReference type="ARBA" id="ARBA00022741"/>
    </source>
</evidence>
<dbReference type="GO" id="GO:0051013">
    <property type="term" value="P:microtubule severing"/>
    <property type="evidence" value="ECO:0007669"/>
    <property type="project" value="UniProtKB-ARBA"/>
</dbReference>
<feature type="compositionally biased region" description="Basic and acidic residues" evidence="12">
    <location>
        <begin position="348"/>
        <end position="367"/>
    </location>
</feature>
<evidence type="ECO:0000256" key="2">
    <source>
        <dbReference type="ARBA" id="ARBA00004123"/>
    </source>
</evidence>
<dbReference type="Pfam" id="PF00004">
    <property type="entry name" value="AAA"/>
    <property type="match status" value="1"/>
</dbReference>
<comment type="cofactor">
    <cofactor evidence="1">
        <name>Mg(2+)</name>
        <dbReference type="ChEBI" id="CHEBI:18420"/>
    </cofactor>
</comment>
<feature type="non-terminal residue" evidence="15">
    <location>
        <position position="1"/>
    </location>
</feature>
<dbReference type="FunFam" id="3.40.50.300:FF:000093">
    <property type="entry name" value="Fidgetin-like 1"/>
    <property type="match status" value="1"/>
</dbReference>
<dbReference type="GO" id="GO:0005634">
    <property type="term" value="C:nucleus"/>
    <property type="evidence" value="ECO:0007669"/>
    <property type="project" value="UniProtKB-SubCell"/>
</dbReference>
<dbReference type="GO" id="GO:0005694">
    <property type="term" value="C:chromosome"/>
    <property type="evidence" value="ECO:0007669"/>
    <property type="project" value="UniProtKB-ARBA"/>
</dbReference>
<dbReference type="EMBL" id="NNAY01000821">
    <property type="protein sequence ID" value="OXU26339.1"/>
    <property type="molecule type" value="Genomic_DNA"/>
</dbReference>
<keyword evidence="13" id="KW-1133">Transmembrane helix</keyword>
<keyword evidence="5" id="KW-0547">Nucleotide-binding</keyword>
<name>A0A232F7B2_9HYME</name>
<comment type="similarity">
    <text evidence="3">Belongs to the AAA ATPase family.</text>
</comment>
<keyword evidence="7" id="KW-0067">ATP-binding</keyword>
<evidence type="ECO:0000256" key="6">
    <source>
        <dbReference type="ARBA" id="ARBA00022801"/>
    </source>
</evidence>
<keyword evidence="13" id="KW-0472">Membrane</keyword>
<feature type="region of interest" description="Disordered" evidence="12">
    <location>
        <begin position="380"/>
        <end position="441"/>
    </location>
</feature>
<feature type="compositionally biased region" description="Basic and acidic residues" evidence="12">
    <location>
        <begin position="278"/>
        <end position="288"/>
    </location>
</feature>
<feature type="compositionally biased region" description="Basic and acidic residues" evidence="12">
    <location>
        <begin position="299"/>
        <end position="308"/>
    </location>
</feature>
<feature type="compositionally biased region" description="Low complexity" evidence="12">
    <location>
        <begin position="239"/>
        <end position="250"/>
    </location>
</feature>
<protein>
    <recommendedName>
        <fullName evidence="10">Fidgetin-like protein 1</fullName>
    </recommendedName>
</protein>
<sequence length="743" mass="85105">QLECNQDFDGLIYESLYQYSTLTAFLQVALSFYFYKYFFLVGNKLIMTENDANIAADNLSKSYLPAYQTLQFSKANKSNAEIADIERRCLFTKYMICRNDTNENVAAALLQRELEKYTNFVDSKNGLNNYWEQFNSLYITTDNNPQEWKSNNLPDPKVALQFLEPLPCNTESSGSCKNKKYVDRDVGKLMDLWKKGGISPRARKIPRHDTNNAHKAMNVDAEMKEEKSKSFDYKNIKKSSSTSERTSLNSDKPSFVTKLSMFRNDSRAAVESNEEISEERFLNPDRLKRPNLLKNESQTFERREETTKKQNVFKNELATIEQRQDRNFNGRPHSNSERNSGNRGNVFKNEHQNRPIEREEKPEERKFANFKSARTVLGIQQAKNNNRQQPSNNRQQPINNRQQPIKKSLGGRAVNSAYVCPFKDDQPKEEEEAPEPTDERYKNIEPKMIELIKNEIMDCGSPITWDDIAGLEHAKRIIKEIVVFPMLRPDIFTGLRRPPKGILLFGPPGTGKTLIGKCIASQSKSTFFSISASSLTSKWVGEGEKMVRALFAVAQVEQPSVVFIDEIDSLLCQRSETEHESSRRMKTEFLVQLDGASTGDEDRILVIGATNRPYELDEAARRRLVKRLYVPLPELEARAQIVRNLLKSERHDLTSDDVYEIAKLADGYSGADMTNLCKEASMGPIRSIPFDQLEGISKEDVRKVTFHDFKEALATIRPSVSQKDLAVYIDWDRTYGTASVHTH</sequence>
<dbReference type="GO" id="GO:0008568">
    <property type="term" value="F:microtubule severing ATPase activity"/>
    <property type="evidence" value="ECO:0007669"/>
    <property type="project" value="UniProtKB-ARBA"/>
</dbReference>
<evidence type="ECO:0000256" key="12">
    <source>
        <dbReference type="SAM" id="MobiDB-lite"/>
    </source>
</evidence>
<feature type="compositionally biased region" description="Acidic residues" evidence="12">
    <location>
        <begin position="427"/>
        <end position="436"/>
    </location>
</feature>
<keyword evidence="13" id="KW-0812">Transmembrane</keyword>
<evidence type="ECO:0000256" key="9">
    <source>
        <dbReference type="ARBA" id="ARBA00023242"/>
    </source>
</evidence>
<evidence type="ECO:0000259" key="14">
    <source>
        <dbReference type="SMART" id="SM00382"/>
    </source>
</evidence>
<dbReference type="FunFam" id="1.10.8.60:FF:000022">
    <property type="entry name" value="Fidgetin like 1"/>
    <property type="match status" value="1"/>
</dbReference>
<evidence type="ECO:0000256" key="1">
    <source>
        <dbReference type="ARBA" id="ARBA00001946"/>
    </source>
</evidence>